<dbReference type="InterPro" id="IPR012667">
    <property type="entry name" value="CbtB_put"/>
</dbReference>
<name>A0A109BAT9_HYPSL</name>
<feature type="transmembrane region" description="Helical" evidence="1">
    <location>
        <begin position="17"/>
        <end position="36"/>
    </location>
</feature>
<dbReference type="PATRIC" id="fig|121290.4.peg.3561"/>
<evidence type="ECO:0000313" key="2">
    <source>
        <dbReference type="EMBL" id="KWT65366.1"/>
    </source>
</evidence>
<keyword evidence="1" id="KW-0472">Membrane</keyword>
<evidence type="ECO:0008006" key="4">
    <source>
        <dbReference type="Google" id="ProtNLM"/>
    </source>
</evidence>
<evidence type="ECO:0000313" key="3">
    <source>
        <dbReference type="Proteomes" id="UP000059074"/>
    </source>
</evidence>
<dbReference type="Proteomes" id="UP000059074">
    <property type="component" value="Unassembled WGS sequence"/>
</dbReference>
<evidence type="ECO:0000256" key="1">
    <source>
        <dbReference type="SAM" id="Phobius"/>
    </source>
</evidence>
<dbReference type="NCBIfam" id="TIGR02459">
    <property type="entry name" value="CbtB"/>
    <property type="match status" value="1"/>
</dbReference>
<accession>A0A109BAT9</accession>
<sequence length="57" mass="6108">MSTAITHSTSVRADVRIAALLALVFGFGLVFMTGFAHSSVLHNAAHDTRHSLSFPCH</sequence>
<protein>
    <recommendedName>
        <fullName evidence="4">Cobalt transporter subunit CbtB</fullName>
    </recommendedName>
</protein>
<proteinExistence type="predicted"/>
<dbReference type="STRING" id="121290.APY04_2828"/>
<dbReference type="Pfam" id="PF09489">
    <property type="entry name" value="CbtB"/>
    <property type="match status" value="1"/>
</dbReference>
<reference evidence="2 3" key="1">
    <citation type="submission" date="2015-10" db="EMBL/GenBank/DDBJ databases">
        <title>Transcriptomic analysis of a linuron degrading triple-species bacterial consortium.</title>
        <authorList>
            <person name="Albers P."/>
        </authorList>
    </citation>
    <scope>NUCLEOTIDE SEQUENCE [LARGE SCALE GENOMIC DNA]</scope>
    <source>
        <strain evidence="2 3">WDL6</strain>
    </source>
</reference>
<gene>
    <name evidence="2" type="ORF">APY04_2828</name>
</gene>
<organism evidence="2 3">
    <name type="scientific">Hyphomicrobium sulfonivorans</name>
    <dbReference type="NCBI Taxonomy" id="121290"/>
    <lineage>
        <taxon>Bacteria</taxon>
        <taxon>Pseudomonadati</taxon>
        <taxon>Pseudomonadota</taxon>
        <taxon>Alphaproteobacteria</taxon>
        <taxon>Hyphomicrobiales</taxon>
        <taxon>Hyphomicrobiaceae</taxon>
        <taxon>Hyphomicrobium</taxon>
    </lineage>
</organism>
<keyword evidence="3" id="KW-1185">Reference proteome</keyword>
<keyword evidence="1" id="KW-1133">Transmembrane helix</keyword>
<dbReference type="EMBL" id="LMTR01000081">
    <property type="protein sequence ID" value="KWT65366.1"/>
    <property type="molecule type" value="Genomic_DNA"/>
</dbReference>
<comment type="caution">
    <text evidence="2">The sequence shown here is derived from an EMBL/GenBank/DDBJ whole genome shotgun (WGS) entry which is preliminary data.</text>
</comment>
<keyword evidence="1" id="KW-0812">Transmembrane</keyword>
<dbReference type="RefSeq" id="WP_068463551.1">
    <property type="nucleotide sequence ID" value="NZ_JAEFBX010000004.1"/>
</dbReference>
<dbReference type="AlphaFoldDB" id="A0A109BAT9"/>